<evidence type="ECO:0000313" key="2">
    <source>
        <dbReference type="Proteomes" id="UP000091857"/>
    </source>
</evidence>
<name>A0ACB7I9A1_MANES</name>
<sequence length="56" mass="6575">MPNRAAAFFIYLLFFFFLVFLIEKERKRCGGNIINDLKCDRDEFSRGVARGRGEIL</sequence>
<dbReference type="EMBL" id="CM004388">
    <property type="protein sequence ID" value="KAG8660453.1"/>
    <property type="molecule type" value="Genomic_DNA"/>
</dbReference>
<organism evidence="1 2">
    <name type="scientific">Manihot esculenta</name>
    <name type="common">Cassava</name>
    <name type="synonym">Jatropha manihot</name>
    <dbReference type="NCBI Taxonomy" id="3983"/>
    <lineage>
        <taxon>Eukaryota</taxon>
        <taxon>Viridiplantae</taxon>
        <taxon>Streptophyta</taxon>
        <taxon>Embryophyta</taxon>
        <taxon>Tracheophyta</taxon>
        <taxon>Spermatophyta</taxon>
        <taxon>Magnoliopsida</taxon>
        <taxon>eudicotyledons</taxon>
        <taxon>Gunneridae</taxon>
        <taxon>Pentapetalae</taxon>
        <taxon>rosids</taxon>
        <taxon>fabids</taxon>
        <taxon>Malpighiales</taxon>
        <taxon>Euphorbiaceae</taxon>
        <taxon>Crotonoideae</taxon>
        <taxon>Manihoteae</taxon>
        <taxon>Manihot</taxon>
    </lineage>
</organism>
<comment type="caution">
    <text evidence="1">The sequence shown here is derived from an EMBL/GenBank/DDBJ whole genome shotgun (WGS) entry which is preliminary data.</text>
</comment>
<protein>
    <submittedName>
        <fullName evidence="1">Uncharacterized protein</fullName>
    </submittedName>
</protein>
<dbReference type="Proteomes" id="UP000091857">
    <property type="component" value="Chromosome 2"/>
</dbReference>
<gene>
    <name evidence="1" type="ORF">MANES_02G162050v8</name>
</gene>
<reference evidence="2" key="1">
    <citation type="journal article" date="2016" name="Nat. Biotechnol.">
        <title>Sequencing wild and cultivated cassava and related species reveals extensive interspecific hybridization and genetic diversity.</title>
        <authorList>
            <person name="Bredeson J.V."/>
            <person name="Lyons J.B."/>
            <person name="Prochnik S.E."/>
            <person name="Wu G.A."/>
            <person name="Ha C.M."/>
            <person name="Edsinger-Gonzales E."/>
            <person name="Grimwood J."/>
            <person name="Schmutz J."/>
            <person name="Rabbi I.Y."/>
            <person name="Egesi C."/>
            <person name="Nauluvula P."/>
            <person name="Lebot V."/>
            <person name="Ndunguru J."/>
            <person name="Mkamilo G."/>
            <person name="Bart R.S."/>
            <person name="Setter T.L."/>
            <person name="Gleadow R.M."/>
            <person name="Kulakow P."/>
            <person name="Ferguson M.E."/>
            <person name="Rounsley S."/>
            <person name="Rokhsar D.S."/>
        </authorList>
    </citation>
    <scope>NUCLEOTIDE SEQUENCE [LARGE SCALE GENOMIC DNA]</scope>
    <source>
        <strain evidence="2">cv. AM560-2</strain>
    </source>
</reference>
<proteinExistence type="predicted"/>
<evidence type="ECO:0000313" key="1">
    <source>
        <dbReference type="EMBL" id="KAG8660453.1"/>
    </source>
</evidence>
<accession>A0ACB7I9A1</accession>
<keyword evidence="2" id="KW-1185">Reference proteome</keyword>